<keyword evidence="3" id="KW-1185">Reference proteome</keyword>
<feature type="region of interest" description="Disordered" evidence="1">
    <location>
        <begin position="22"/>
        <end position="57"/>
    </location>
</feature>
<dbReference type="EMBL" id="JAHRHJ020000005">
    <property type="protein sequence ID" value="KAH9315408.1"/>
    <property type="molecule type" value="Genomic_DNA"/>
</dbReference>
<accession>A0AA38L884</accession>
<gene>
    <name evidence="2" type="ORF">KI387_024035</name>
</gene>
<organism evidence="2 3">
    <name type="scientific">Taxus chinensis</name>
    <name type="common">Chinese yew</name>
    <name type="synonym">Taxus wallichiana var. chinensis</name>
    <dbReference type="NCBI Taxonomy" id="29808"/>
    <lineage>
        <taxon>Eukaryota</taxon>
        <taxon>Viridiplantae</taxon>
        <taxon>Streptophyta</taxon>
        <taxon>Embryophyta</taxon>
        <taxon>Tracheophyta</taxon>
        <taxon>Spermatophyta</taxon>
        <taxon>Pinopsida</taxon>
        <taxon>Pinidae</taxon>
        <taxon>Conifers II</taxon>
        <taxon>Cupressales</taxon>
        <taxon>Taxaceae</taxon>
        <taxon>Taxus</taxon>
    </lineage>
</organism>
<reference evidence="2 3" key="1">
    <citation type="journal article" date="2021" name="Nat. Plants">
        <title>The Taxus genome provides insights into paclitaxel biosynthesis.</title>
        <authorList>
            <person name="Xiong X."/>
            <person name="Gou J."/>
            <person name="Liao Q."/>
            <person name="Li Y."/>
            <person name="Zhou Q."/>
            <person name="Bi G."/>
            <person name="Li C."/>
            <person name="Du R."/>
            <person name="Wang X."/>
            <person name="Sun T."/>
            <person name="Guo L."/>
            <person name="Liang H."/>
            <person name="Lu P."/>
            <person name="Wu Y."/>
            <person name="Zhang Z."/>
            <person name="Ro D.K."/>
            <person name="Shang Y."/>
            <person name="Huang S."/>
            <person name="Yan J."/>
        </authorList>
    </citation>
    <scope>NUCLEOTIDE SEQUENCE [LARGE SCALE GENOMIC DNA]</scope>
    <source>
        <strain evidence="2">Ta-2019</strain>
    </source>
</reference>
<proteinExistence type="predicted"/>
<feature type="compositionally biased region" description="Basic and acidic residues" evidence="1">
    <location>
        <begin position="27"/>
        <end position="57"/>
    </location>
</feature>
<feature type="non-terminal residue" evidence="2">
    <location>
        <position position="57"/>
    </location>
</feature>
<dbReference type="AlphaFoldDB" id="A0AA38L884"/>
<name>A0AA38L884_TAXCH</name>
<evidence type="ECO:0000313" key="3">
    <source>
        <dbReference type="Proteomes" id="UP000824469"/>
    </source>
</evidence>
<comment type="caution">
    <text evidence="2">The sequence shown here is derived from an EMBL/GenBank/DDBJ whole genome shotgun (WGS) entry which is preliminary data.</text>
</comment>
<evidence type="ECO:0000313" key="2">
    <source>
        <dbReference type="EMBL" id="KAH9315408.1"/>
    </source>
</evidence>
<protein>
    <submittedName>
        <fullName evidence="2">Uncharacterized protein</fullName>
    </submittedName>
</protein>
<dbReference type="Proteomes" id="UP000824469">
    <property type="component" value="Unassembled WGS sequence"/>
</dbReference>
<evidence type="ECO:0000256" key="1">
    <source>
        <dbReference type="SAM" id="MobiDB-lite"/>
    </source>
</evidence>
<sequence length="57" mass="6785">MRTRRTRTGWFRLKQRTFVQGHLGQKYARDADSRRNREPITLRHASSAERGTEKPES</sequence>